<dbReference type="GO" id="GO:0003855">
    <property type="term" value="F:3-dehydroquinate dehydratase activity"/>
    <property type="evidence" value="ECO:0007669"/>
    <property type="project" value="UniProtKB-EC"/>
</dbReference>
<dbReference type="PANTHER" id="PTHR21272">
    <property type="entry name" value="CATABOLIC 3-DEHYDROQUINASE"/>
    <property type="match status" value="1"/>
</dbReference>
<dbReference type="CDD" id="cd00466">
    <property type="entry name" value="DHQase_II"/>
    <property type="match status" value="1"/>
</dbReference>
<evidence type="ECO:0000256" key="1">
    <source>
        <dbReference type="ARBA" id="ARBA00012060"/>
    </source>
</evidence>
<name>T1C3N2_9ZZZZ</name>
<dbReference type="PROSITE" id="PS01029">
    <property type="entry name" value="DEHYDROQUINASE_II"/>
    <property type="match status" value="1"/>
</dbReference>
<dbReference type="Pfam" id="PF01220">
    <property type="entry name" value="DHquinase_II"/>
    <property type="match status" value="1"/>
</dbReference>
<reference evidence="3" key="1">
    <citation type="submission" date="2013-08" db="EMBL/GenBank/DDBJ databases">
        <authorList>
            <person name="Mendez C."/>
            <person name="Richter M."/>
            <person name="Ferrer M."/>
            <person name="Sanchez J."/>
        </authorList>
    </citation>
    <scope>NUCLEOTIDE SEQUENCE</scope>
</reference>
<dbReference type="InterPro" id="IPR036441">
    <property type="entry name" value="DHquinase_II_sf"/>
</dbReference>
<dbReference type="PANTHER" id="PTHR21272:SF3">
    <property type="entry name" value="CATABOLIC 3-DEHYDROQUINASE"/>
    <property type="match status" value="1"/>
</dbReference>
<accession>T1C3N2</accession>
<dbReference type="PIRSF" id="PIRSF001399">
    <property type="entry name" value="DHquinase_II"/>
    <property type="match status" value="1"/>
</dbReference>
<comment type="caution">
    <text evidence="3">The sequence shown here is derived from an EMBL/GenBank/DDBJ whole genome shotgun (WGS) entry which is preliminary data.</text>
</comment>
<dbReference type="InterPro" id="IPR018509">
    <property type="entry name" value="DHquinase_II_CS"/>
</dbReference>
<dbReference type="SUPFAM" id="SSF52304">
    <property type="entry name" value="Type II 3-dehydroquinate dehydratase"/>
    <property type="match status" value="1"/>
</dbReference>
<keyword evidence="2 3" id="KW-0456">Lyase</keyword>
<dbReference type="GO" id="GO:0019631">
    <property type="term" value="P:quinate catabolic process"/>
    <property type="evidence" value="ECO:0007669"/>
    <property type="project" value="TreeGrafter"/>
</dbReference>
<dbReference type="HAMAP" id="MF_00169">
    <property type="entry name" value="AroQ"/>
    <property type="match status" value="1"/>
</dbReference>
<dbReference type="NCBIfam" id="NF003805">
    <property type="entry name" value="PRK05395.1-2"/>
    <property type="match status" value="1"/>
</dbReference>
<evidence type="ECO:0000313" key="3">
    <source>
        <dbReference type="EMBL" id="EQD76587.1"/>
    </source>
</evidence>
<dbReference type="EC" id="4.2.1.10" evidence="1"/>
<evidence type="ECO:0000256" key="2">
    <source>
        <dbReference type="ARBA" id="ARBA00023239"/>
    </source>
</evidence>
<gene>
    <name evidence="3" type="ORF">B1B_01581</name>
</gene>
<reference evidence="3" key="2">
    <citation type="journal article" date="2014" name="ISME J.">
        <title>Microbial stratification in low pH oxic and suboxic macroscopic growths along an acid mine drainage.</title>
        <authorList>
            <person name="Mendez-Garcia C."/>
            <person name="Mesa V."/>
            <person name="Sprenger R.R."/>
            <person name="Richter M."/>
            <person name="Diez M.S."/>
            <person name="Solano J."/>
            <person name="Bargiela R."/>
            <person name="Golyshina O.V."/>
            <person name="Manteca A."/>
            <person name="Ramos J.L."/>
            <person name="Gallego J.R."/>
            <person name="Llorente I."/>
            <person name="Martins Dos Santos V.A."/>
            <person name="Jensen O.N."/>
            <person name="Pelaez A.I."/>
            <person name="Sanchez J."/>
            <person name="Ferrer M."/>
        </authorList>
    </citation>
    <scope>NUCLEOTIDE SEQUENCE</scope>
</reference>
<organism evidence="3">
    <name type="scientific">mine drainage metagenome</name>
    <dbReference type="NCBI Taxonomy" id="410659"/>
    <lineage>
        <taxon>unclassified sequences</taxon>
        <taxon>metagenomes</taxon>
        <taxon>ecological metagenomes</taxon>
    </lineage>
</organism>
<dbReference type="AlphaFoldDB" id="T1C3N2"/>
<dbReference type="EMBL" id="AUZY01001023">
    <property type="protein sequence ID" value="EQD76587.1"/>
    <property type="molecule type" value="Genomic_DNA"/>
</dbReference>
<sequence>MILLYFTEGTSQLPVITLINGPNLNLLGTREPDLYGSERLDDVVQRLKIRVSQAGHQFTHFQSNSEGALIDYIQEIGHSVSIALFNPGAYTHTSLALRDAILAVRLPFIELHLTNLARREPARRHSHFTDLAIGLVSGFGAESYDLALEAALHYLASSTSSVGGIHHGHP</sequence>
<dbReference type="Gene3D" id="3.40.50.9100">
    <property type="entry name" value="Dehydroquinase, class II"/>
    <property type="match status" value="1"/>
</dbReference>
<protein>
    <recommendedName>
        <fullName evidence="1">3-dehydroquinate dehydratase</fullName>
        <ecNumber evidence="1">4.2.1.10</ecNumber>
    </recommendedName>
</protein>
<proteinExistence type="inferred from homology"/>
<dbReference type="InterPro" id="IPR001874">
    <property type="entry name" value="DHquinase_II"/>
</dbReference>
<dbReference type="NCBIfam" id="NF003807">
    <property type="entry name" value="PRK05395.1-4"/>
    <property type="match status" value="1"/>
</dbReference>